<accession>A0ABW3G9S7</accession>
<sequence>MPTPRVDSAVCSQAVQPDAGLSTDRPAIDAEQGINQWQTV</sequence>
<comment type="caution">
    <text evidence="2">The sequence shown here is derived from an EMBL/GenBank/DDBJ whole genome shotgun (WGS) entry which is preliminary data.</text>
</comment>
<protein>
    <submittedName>
        <fullName evidence="2">Uncharacterized protein</fullName>
    </submittedName>
</protein>
<organism evidence="2 3">
    <name type="scientific">Williamsia deligens</name>
    <dbReference type="NCBI Taxonomy" id="321325"/>
    <lineage>
        <taxon>Bacteria</taxon>
        <taxon>Bacillati</taxon>
        <taxon>Actinomycetota</taxon>
        <taxon>Actinomycetes</taxon>
        <taxon>Mycobacteriales</taxon>
        <taxon>Nocardiaceae</taxon>
        <taxon>Williamsia</taxon>
    </lineage>
</organism>
<feature type="region of interest" description="Disordered" evidence="1">
    <location>
        <begin position="1"/>
        <end position="40"/>
    </location>
</feature>
<keyword evidence="3" id="KW-1185">Reference proteome</keyword>
<reference evidence="3" key="1">
    <citation type="journal article" date="2019" name="Int. J. Syst. Evol. Microbiol.">
        <title>The Global Catalogue of Microorganisms (GCM) 10K type strain sequencing project: providing services to taxonomists for standard genome sequencing and annotation.</title>
        <authorList>
            <consortium name="The Broad Institute Genomics Platform"/>
            <consortium name="The Broad Institute Genome Sequencing Center for Infectious Disease"/>
            <person name="Wu L."/>
            <person name="Ma J."/>
        </authorList>
    </citation>
    <scope>NUCLEOTIDE SEQUENCE [LARGE SCALE GENOMIC DNA]</scope>
    <source>
        <strain evidence="3">CCUG 50873</strain>
    </source>
</reference>
<name>A0ABW3G9S7_9NOCA</name>
<proteinExistence type="predicted"/>
<evidence type="ECO:0000313" key="2">
    <source>
        <dbReference type="EMBL" id="MFD0927212.1"/>
    </source>
</evidence>
<dbReference type="RefSeq" id="WP_301283868.1">
    <property type="nucleotide sequence ID" value="NZ_BAAAMO010000006.1"/>
</dbReference>
<evidence type="ECO:0000256" key="1">
    <source>
        <dbReference type="SAM" id="MobiDB-lite"/>
    </source>
</evidence>
<evidence type="ECO:0000313" key="3">
    <source>
        <dbReference type="Proteomes" id="UP001597068"/>
    </source>
</evidence>
<dbReference type="EMBL" id="JBHTIL010000002">
    <property type="protein sequence ID" value="MFD0927212.1"/>
    <property type="molecule type" value="Genomic_DNA"/>
</dbReference>
<dbReference type="Proteomes" id="UP001597068">
    <property type="component" value="Unassembled WGS sequence"/>
</dbReference>
<gene>
    <name evidence="2" type="ORF">ACFQ04_15850</name>
</gene>